<dbReference type="Proteomes" id="UP000800094">
    <property type="component" value="Unassembled WGS sequence"/>
</dbReference>
<sequence length="96" mass="10846">MSEIGQGERAMRERAETDARSLLGQSAWLSMDWDTVKEFFEKGKAILAKFSSSSHRLRLRAESGSRRDGMSGMQSSLTRVLSSRFQGCSLEKRRSL</sequence>
<dbReference type="EMBL" id="ML987190">
    <property type="protein sequence ID" value="KAF2254916.1"/>
    <property type="molecule type" value="Genomic_DNA"/>
</dbReference>
<evidence type="ECO:0000313" key="1">
    <source>
        <dbReference type="EMBL" id="KAF2254916.1"/>
    </source>
</evidence>
<accession>A0A6A6IX21</accession>
<organism evidence="1 2">
    <name type="scientific">Trematosphaeria pertusa</name>
    <dbReference type="NCBI Taxonomy" id="390896"/>
    <lineage>
        <taxon>Eukaryota</taxon>
        <taxon>Fungi</taxon>
        <taxon>Dikarya</taxon>
        <taxon>Ascomycota</taxon>
        <taxon>Pezizomycotina</taxon>
        <taxon>Dothideomycetes</taxon>
        <taxon>Pleosporomycetidae</taxon>
        <taxon>Pleosporales</taxon>
        <taxon>Massarineae</taxon>
        <taxon>Trematosphaeriaceae</taxon>
        <taxon>Trematosphaeria</taxon>
    </lineage>
</organism>
<keyword evidence="2" id="KW-1185">Reference proteome</keyword>
<gene>
    <name evidence="1" type="ORF">BU26DRAFT_514751</name>
</gene>
<dbReference type="RefSeq" id="XP_033689920.1">
    <property type="nucleotide sequence ID" value="XM_033827906.1"/>
</dbReference>
<dbReference type="GeneID" id="54581236"/>
<proteinExistence type="predicted"/>
<evidence type="ECO:0000313" key="2">
    <source>
        <dbReference type="Proteomes" id="UP000800094"/>
    </source>
</evidence>
<dbReference type="AlphaFoldDB" id="A0A6A6IX21"/>
<reference evidence="1" key="1">
    <citation type="journal article" date="2020" name="Stud. Mycol.">
        <title>101 Dothideomycetes genomes: a test case for predicting lifestyles and emergence of pathogens.</title>
        <authorList>
            <person name="Haridas S."/>
            <person name="Albert R."/>
            <person name="Binder M."/>
            <person name="Bloem J."/>
            <person name="Labutti K."/>
            <person name="Salamov A."/>
            <person name="Andreopoulos B."/>
            <person name="Baker S."/>
            <person name="Barry K."/>
            <person name="Bills G."/>
            <person name="Bluhm B."/>
            <person name="Cannon C."/>
            <person name="Castanera R."/>
            <person name="Culley D."/>
            <person name="Daum C."/>
            <person name="Ezra D."/>
            <person name="Gonzalez J."/>
            <person name="Henrissat B."/>
            <person name="Kuo A."/>
            <person name="Liang C."/>
            <person name="Lipzen A."/>
            <person name="Lutzoni F."/>
            <person name="Magnuson J."/>
            <person name="Mondo S."/>
            <person name="Nolan M."/>
            <person name="Ohm R."/>
            <person name="Pangilinan J."/>
            <person name="Park H.-J."/>
            <person name="Ramirez L."/>
            <person name="Alfaro M."/>
            <person name="Sun H."/>
            <person name="Tritt A."/>
            <person name="Yoshinaga Y."/>
            <person name="Zwiers L.-H."/>
            <person name="Turgeon B."/>
            <person name="Goodwin S."/>
            <person name="Spatafora J."/>
            <person name="Crous P."/>
            <person name="Grigoriev I."/>
        </authorList>
    </citation>
    <scope>NUCLEOTIDE SEQUENCE</scope>
    <source>
        <strain evidence="1">CBS 122368</strain>
    </source>
</reference>
<protein>
    <submittedName>
        <fullName evidence="1">Uncharacterized protein</fullName>
    </submittedName>
</protein>
<name>A0A6A6IX21_9PLEO</name>